<accession>A0A5N7C0W6</accession>
<dbReference type="OrthoDB" id="2498029at2759"/>
<reference evidence="1" key="1">
    <citation type="submission" date="2019-04" db="EMBL/GenBank/DDBJ databases">
        <title>Friends and foes A comparative genomics studyof 23 Aspergillus species from section Flavi.</title>
        <authorList>
            <consortium name="DOE Joint Genome Institute"/>
            <person name="Kjaerbolling I."/>
            <person name="Vesth T."/>
            <person name="Frisvad J.C."/>
            <person name="Nybo J.L."/>
            <person name="Theobald S."/>
            <person name="Kildgaard S."/>
            <person name="Isbrandt T."/>
            <person name="Kuo A."/>
            <person name="Sato A."/>
            <person name="Lyhne E.K."/>
            <person name="Kogle M.E."/>
            <person name="Wiebenga A."/>
            <person name="Kun R.S."/>
            <person name="Lubbers R.J."/>
            <person name="Makela M.R."/>
            <person name="Barry K."/>
            <person name="Chovatia M."/>
            <person name="Clum A."/>
            <person name="Daum C."/>
            <person name="Haridas S."/>
            <person name="He G."/>
            <person name="LaButti K."/>
            <person name="Lipzen A."/>
            <person name="Mondo S."/>
            <person name="Riley R."/>
            <person name="Salamov A."/>
            <person name="Simmons B.A."/>
            <person name="Magnuson J.K."/>
            <person name="Henrissat B."/>
            <person name="Mortensen U.H."/>
            <person name="Larsen T.O."/>
            <person name="Devries R.P."/>
            <person name="Grigoriev I.V."/>
            <person name="Machida M."/>
            <person name="Baker S.E."/>
            <person name="Andersen M.R."/>
        </authorList>
    </citation>
    <scope>NUCLEOTIDE SEQUENCE [LARGE SCALE GENOMIC DNA]</scope>
    <source>
        <strain evidence="1">IBT 14317</strain>
    </source>
</reference>
<sequence>MRPLRNMSSRSSTGRQDATISERLASAYYLGSRAQHPRAKNKMLYLSFPHVMTFDASHIADVFLKQPSLLIAGEKAVSIWHSDKLDKLIGGATKKVIVPHGTYMDFTARKNMLDLL</sequence>
<dbReference type="AlphaFoldDB" id="A0A5N7C0W6"/>
<name>A0A5N7C0W6_PETAA</name>
<organism evidence="1">
    <name type="scientific">Petromyces alliaceus</name>
    <name type="common">Aspergillus alliaceus</name>
    <dbReference type="NCBI Taxonomy" id="209559"/>
    <lineage>
        <taxon>Eukaryota</taxon>
        <taxon>Fungi</taxon>
        <taxon>Dikarya</taxon>
        <taxon>Ascomycota</taxon>
        <taxon>Pezizomycotina</taxon>
        <taxon>Eurotiomycetes</taxon>
        <taxon>Eurotiomycetidae</taxon>
        <taxon>Eurotiales</taxon>
        <taxon>Aspergillaceae</taxon>
        <taxon>Aspergillus</taxon>
        <taxon>Aspergillus subgen. Circumdati</taxon>
    </lineage>
</organism>
<dbReference type="EMBL" id="ML735293">
    <property type="protein sequence ID" value="KAE8387407.1"/>
    <property type="molecule type" value="Genomic_DNA"/>
</dbReference>
<gene>
    <name evidence="1" type="ORF">BDV23DRAFT_161160</name>
</gene>
<dbReference type="Proteomes" id="UP000326877">
    <property type="component" value="Unassembled WGS sequence"/>
</dbReference>
<proteinExistence type="predicted"/>
<protein>
    <submittedName>
        <fullName evidence="1">Uncharacterized protein</fullName>
    </submittedName>
</protein>
<evidence type="ECO:0000313" key="1">
    <source>
        <dbReference type="EMBL" id="KAE8387407.1"/>
    </source>
</evidence>